<gene>
    <name evidence="2" type="ORF">MettiDRAFT_0044</name>
</gene>
<comment type="caution">
    <text evidence="2">The sequence shown here is derived from an EMBL/GenBank/DDBJ whole genome shotgun (WGS) entry which is preliminary data.</text>
</comment>
<keyword evidence="1" id="KW-0812">Transmembrane</keyword>
<sequence length="175" mass="19937">MEPNIPISPGSGIKKNRMYNLILIGATLFALLIFFNTFGTEDINISETEIEIYPSEAPVDYCFDSARNELPSTGEGYANWFFYGSCGGWKIYDVTPEVELELRAHGDECQTCPSCTLGDINYHIYDYFDGQWNEMEFIDGPDNYCGNYIVNYNPVGNRIKIVADSGFYMRIYQVN</sequence>
<dbReference type="OrthoDB" id="378209at2157"/>
<evidence type="ECO:0000256" key="1">
    <source>
        <dbReference type="SAM" id="Phobius"/>
    </source>
</evidence>
<keyword evidence="1" id="KW-1133">Transmembrane helix</keyword>
<evidence type="ECO:0000313" key="2">
    <source>
        <dbReference type="EMBL" id="ETA66646.1"/>
    </source>
</evidence>
<dbReference type="EMBL" id="AZAJ01000001">
    <property type="protein sequence ID" value="ETA66646.1"/>
    <property type="molecule type" value="Genomic_DNA"/>
</dbReference>
<evidence type="ECO:0000313" key="3">
    <source>
        <dbReference type="Proteomes" id="UP000019483"/>
    </source>
</evidence>
<dbReference type="STRING" id="1090322.MettiDRAFT_0044"/>
<dbReference type="RefSeq" id="WP_023843783.1">
    <property type="nucleotide sequence ID" value="NZ_AZAJ01000001.1"/>
</dbReference>
<keyword evidence="3" id="KW-1185">Reference proteome</keyword>
<dbReference type="AlphaFoldDB" id="W9DTA3"/>
<feature type="transmembrane region" description="Helical" evidence="1">
    <location>
        <begin position="21"/>
        <end position="39"/>
    </location>
</feature>
<reference evidence="2 3" key="1">
    <citation type="submission" date="2013-08" db="EMBL/GenBank/DDBJ databases">
        <authorList>
            <consortium name="DOE Joint Genome Institute"/>
            <person name="Eisen J."/>
            <person name="Huntemann M."/>
            <person name="Han J."/>
            <person name="Chen A."/>
            <person name="Kyrpides N."/>
            <person name="Mavromatis K."/>
            <person name="Markowitz V."/>
            <person name="Palaniappan K."/>
            <person name="Ivanova N."/>
            <person name="Schaumberg A."/>
            <person name="Pati A."/>
            <person name="Liolios K."/>
            <person name="Nordberg H.P."/>
            <person name="Cantor M.N."/>
            <person name="Hua S.X."/>
            <person name="Woyke T."/>
        </authorList>
    </citation>
    <scope>NUCLEOTIDE SEQUENCE [LARGE SCALE GENOMIC DNA]</scope>
    <source>
        <strain evidence="2 3">DSM 2278</strain>
    </source>
</reference>
<dbReference type="Proteomes" id="UP000019483">
    <property type="component" value="Unassembled WGS sequence"/>
</dbReference>
<organism evidence="2 3">
    <name type="scientific">Methanolobus tindarius DSM 2278</name>
    <dbReference type="NCBI Taxonomy" id="1090322"/>
    <lineage>
        <taxon>Archaea</taxon>
        <taxon>Methanobacteriati</taxon>
        <taxon>Methanobacteriota</taxon>
        <taxon>Stenosarchaea group</taxon>
        <taxon>Methanomicrobia</taxon>
        <taxon>Methanosarcinales</taxon>
        <taxon>Methanosarcinaceae</taxon>
        <taxon>Methanolobus</taxon>
    </lineage>
</organism>
<name>W9DTA3_METTI</name>
<proteinExistence type="predicted"/>
<accession>W9DTA3</accession>
<protein>
    <submittedName>
        <fullName evidence="2">Uncharacterized protein</fullName>
    </submittedName>
</protein>
<keyword evidence="1" id="KW-0472">Membrane</keyword>